<evidence type="ECO:0000313" key="9">
    <source>
        <dbReference type="RefSeq" id="XP_011214113.2"/>
    </source>
</evidence>
<keyword evidence="2" id="KW-0677">Repeat</keyword>
<dbReference type="SUPFAM" id="SSF49785">
    <property type="entry name" value="Galactose-binding domain-like"/>
    <property type="match status" value="1"/>
</dbReference>
<accession>A0A6I9VST7</accession>
<evidence type="ECO:0000313" key="8">
    <source>
        <dbReference type="Proteomes" id="UP001652620"/>
    </source>
</evidence>
<organism evidence="8 9">
    <name type="scientific">Bactrocera dorsalis</name>
    <name type="common">Oriental fruit fly</name>
    <name type="synonym">Dacus dorsalis</name>
    <dbReference type="NCBI Taxonomy" id="27457"/>
    <lineage>
        <taxon>Eukaryota</taxon>
        <taxon>Metazoa</taxon>
        <taxon>Ecdysozoa</taxon>
        <taxon>Arthropoda</taxon>
        <taxon>Hexapoda</taxon>
        <taxon>Insecta</taxon>
        <taxon>Pterygota</taxon>
        <taxon>Neoptera</taxon>
        <taxon>Endopterygota</taxon>
        <taxon>Diptera</taxon>
        <taxon>Brachycera</taxon>
        <taxon>Muscomorpha</taxon>
        <taxon>Tephritoidea</taxon>
        <taxon>Tephritidae</taxon>
        <taxon>Bactrocera</taxon>
        <taxon>Bactrocera</taxon>
    </lineage>
</organism>
<comment type="subcellular location">
    <subcellularLocation>
        <location evidence="1">Nucleus</location>
    </subcellularLocation>
</comment>
<name>A0A6I9VST7_BACDO</name>
<dbReference type="Pfam" id="PF01834">
    <property type="entry name" value="XRCC1_N"/>
    <property type="match status" value="1"/>
</dbReference>
<dbReference type="Gene3D" id="2.60.120.260">
    <property type="entry name" value="Galactose-binding domain-like"/>
    <property type="match status" value="1"/>
</dbReference>
<dbReference type="SMART" id="SM00292">
    <property type="entry name" value="BRCT"/>
    <property type="match status" value="1"/>
</dbReference>
<dbReference type="GO" id="GO:0000012">
    <property type="term" value="P:single strand break repair"/>
    <property type="evidence" value="ECO:0007669"/>
    <property type="project" value="InterPro"/>
</dbReference>
<reference evidence="9" key="1">
    <citation type="submission" date="2025-08" db="UniProtKB">
        <authorList>
            <consortium name="RefSeq"/>
        </authorList>
    </citation>
    <scope>IDENTIFICATION</scope>
    <source>
        <tissue evidence="9">Adult</tissue>
    </source>
</reference>
<dbReference type="FunCoup" id="A0A6I9VST7">
    <property type="interactions" value="1982"/>
</dbReference>
<dbReference type="GO" id="GO:0006284">
    <property type="term" value="P:base-excision repair"/>
    <property type="evidence" value="ECO:0007669"/>
    <property type="project" value="InterPro"/>
</dbReference>
<evidence type="ECO:0000256" key="5">
    <source>
        <dbReference type="ARBA" id="ARBA00023242"/>
    </source>
</evidence>
<dbReference type="InterPro" id="IPR001357">
    <property type="entry name" value="BRCT_dom"/>
</dbReference>
<dbReference type="GO" id="GO:0003684">
    <property type="term" value="F:damaged DNA binding"/>
    <property type="evidence" value="ECO:0007669"/>
    <property type="project" value="InterPro"/>
</dbReference>
<keyword evidence="5" id="KW-0539">Nucleus</keyword>
<sequence>MPFADIKCIREVSSEDNNFTAENLIKHTAKKWKTRTCGERVAYVVFELSEPQIITGIDIGNEHSAFIEVLVSKTCCSTNNFTEILVTCSFMTLIESKNSTNVNRVRCFSRDALVPTATSEKWQFIKVICSQPFNKHVQYGISFIKLHVDSEPNKKITSLEHKKSITTNDLANVSETLNNSQLGKFRMREESPESDSESSTSLFKRWKASEMNNVSKSSPIEKKSVKTKEPVNKNLPICLDRNRKELGFGNEETSGGEILSIKKQRLLETIEIERRQLQAKTEKSKVSSDSKKPIKSSSMANKRHENVEDKAIKRFDKTSYDIVKKQSEKHLIYRPFNELLKGTVLVISGIQNPDRSDIRDKALSMGARYKADWGTDCTHLICAFKNTPKYNQVRGKGRIVTRAWIEDCYKQKKCLHWRKYALDSSDLNQPHSEEEVLDESLRPIESLVNNTISKELDLKVPTYNLPNISINDAVSSGSDTDDDIQRVLQSNTHKPNIANETKIYRKKEDFDVSTEEEDFLDVKANLIRKAMLK</sequence>
<feature type="domain" description="BRCT" evidence="7">
    <location>
        <begin position="335"/>
        <end position="422"/>
    </location>
</feature>
<dbReference type="PROSITE" id="PS50172">
    <property type="entry name" value="BRCT"/>
    <property type="match status" value="1"/>
</dbReference>
<feature type="compositionally biased region" description="Basic and acidic residues" evidence="6">
    <location>
        <begin position="277"/>
        <end position="292"/>
    </location>
</feature>
<keyword evidence="3" id="KW-0227">DNA damage</keyword>
<dbReference type="CDD" id="cd17725">
    <property type="entry name" value="BRCT_XRCC1_rpt1"/>
    <property type="match status" value="1"/>
</dbReference>
<dbReference type="Proteomes" id="UP001652620">
    <property type="component" value="Chromosome 4"/>
</dbReference>
<dbReference type="Gene3D" id="3.40.50.10190">
    <property type="entry name" value="BRCT domain"/>
    <property type="match status" value="1"/>
</dbReference>
<dbReference type="OrthoDB" id="25840at2759"/>
<evidence type="ECO:0000256" key="1">
    <source>
        <dbReference type="ARBA" id="ARBA00004123"/>
    </source>
</evidence>
<evidence type="ECO:0000256" key="4">
    <source>
        <dbReference type="ARBA" id="ARBA00023204"/>
    </source>
</evidence>
<dbReference type="PANTHER" id="PTHR11370">
    <property type="entry name" value="DNA-REPAIR PROTEIN XRCC1"/>
    <property type="match status" value="1"/>
</dbReference>
<feature type="region of interest" description="Disordered" evidence="6">
    <location>
        <begin position="181"/>
        <end position="203"/>
    </location>
</feature>
<dbReference type="SUPFAM" id="SSF52113">
    <property type="entry name" value="BRCT domain"/>
    <property type="match status" value="1"/>
</dbReference>
<evidence type="ECO:0000256" key="6">
    <source>
        <dbReference type="SAM" id="MobiDB-lite"/>
    </source>
</evidence>
<dbReference type="PANTHER" id="PTHR11370:SF5">
    <property type="entry name" value="DNA REPAIR PROTEIN XRCC1"/>
    <property type="match status" value="1"/>
</dbReference>
<dbReference type="InterPro" id="IPR036420">
    <property type="entry name" value="BRCT_dom_sf"/>
</dbReference>
<dbReference type="Pfam" id="PF00533">
    <property type="entry name" value="BRCT"/>
    <property type="match status" value="1"/>
</dbReference>
<protein>
    <submittedName>
        <fullName evidence="9">DNA repair protein XRCC1</fullName>
    </submittedName>
</protein>
<dbReference type="InterPro" id="IPR045080">
    <property type="entry name" value="BRCT_XRCC1_rpt1"/>
</dbReference>
<evidence type="ECO:0000259" key="7">
    <source>
        <dbReference type="PROSITE" id="PS50172"/>
    </source>
</evidence>
<dbReference type="GO" id="GO:0006303">
    <property type="term" value="P:double-strand break repair via nonhomologous end joining"/>
    <property type="evidence" value="ECO:0007669"/>
    <property type="project" value="InterPro"/>
</dbReference>
<keyword evidence="4" id="KW-0234">DNA repair</keyword>
<dbReference type="InterPro" id="IPR002706">
    <property type="entry name" value="Xrcc1_N"/>
</dbReference>
<gene>
    <name evidence="9" type="primary">LOC105233673</name>
</gene>
<evidence type="ECO:0000256" key="3">
    <source>
        <dbReference type="ARBA" id="ARBA00022763"/>
    </source>
</evidence>
<evidence type="ECO:0000256" key="2">
    <source>
        <dbReference type="ARBA" id="ARBA00022737"/>
    </source>
</evidence>
<feature type="region of interest" description="Disordered" evidence="6">
    <location>
        <begin position="277"/>
        <end position="309"/>
    </location>
</feature>
<dbReference type="InParanoid" id="A0A6I9VST7"/>
<dbReference type="AlphaFoldDB" id="A0A6I9VST7"/>
<proteinExistence type="predicted"/>
<keyword evidence="8" id="KW-1185">Reference proteome</keyword>
<dbReference type="InterPro" id="IPR008979">
    <property type="entry name" value="Galactose-bd-like_sf"/>
</dbReference>
<dbReference type="RefSeq" id="XP_011214113.2">
    <property type="nucleotide sequence ID" value="XM_011215811.4"/>
</dbReference>
<dbReference type="GeneID" id="105233673"/>
<dbReference type="KEGG" id="bdr:105233673"/>
<dbReference type="GO" id="GO:0005634">
    <property type="term" value="C:nucleus"/>
    <property type="evidence" value="ECO:0007669"/>
    <property type="project" value="UniProtKB-SubCell"/>
</dbReference>